<dbReference type="RefSeq" id="WP_152187743.1">
    <property type="nucleotide sequence ID" value="NZ_WFKI01000011.1"/>
</dbReference>
<keyword evidence="1" id="KW-1133">Transmembrane helix</keyword>
<evidence type="ECO:0000313" key="3">
    <source>
        <dbReference type="Proteomes" id="UP000461010"/>
    </source>
</evidence>
<keyword evidence="1" id="KW-0812">Transmembrane</keyword>
<feature type="transmembrane region" description="Helical" evidence="1">
    <location>
        <begin position="176"/>
        <end position="193"/>
    </location>
</feature>
<keyword evidence="3" id="KW-1185">Reference proteome</keyword>
<keyword evidence="1" id="KW-0472">Membrane</keyword>
<organism evidence="2 3">
    <name type="scientific">Poseidonibacter ostreae</name>
    <dbReference type="NCBI Taxonomy" id="2654171"/>
    <lineage>
        <taxon>Bacteria</taxon>
        <taxon>Pseudomonadati</taxon>
        <taxon>Campylobacterota</taxon>
        <taxon>Epsilonproteobacteria</taxon>
        <taxon>Campylobacterales</taxon>
        <taxon>Arcobacteraceae</taxon>
        <taxon>Poseidonibacter</taxon>
    </lineage>
</organism>
<reference evidence="2 3" key="1">
    <citation type="submission" date="2019-10" db="EMBL/GenBank/DDBJ databases">
        <title>Poseidonibacter ostreae sp. nov., isolated from the gut of the Ostrea denselamellosa.</title>
        <authorList>
            <person name="Choi A."/>
        </authorList>
    </citation>
    <scope>NUCLEOTIDE SEQUENCE [LARGE SCALE GENOMIC DNA]</scope>
    <source>
        <strain evidence="2 3">SJOD-M-5</strain>
    </source>
</reference>
<comment type="caution">
    <text evidence="2">The sequence shown here is derived from an EMBL/GenBank/DDBJ whole genome shotgun (WGS) entry which is preliminary data.</text>
</comment>
<dbReference type="EMBL" id="WFKJ01000003">
    <property type="protein sequence ID" value="KAB7892565.1"/>
    <property type="molecule type" value="Genomic_DNA"/>
</dbReference>
<evidence type="ECO:0000256" key="1">
    <source>
        <dbReference type="SAM" id="Phobius"/>
    </source>
</evidence>
<sequence length="302" mass="35785">MSDIANISDIQNLIVDVSEEINQKNLLNFTQTSLDINNIKYSSNDIIYCKFLEYSKQYQIFVFSSTFKYMLIELLNYYNDETKDTKSLMSSLVFKLYITKSFFVIYKNDELYVYQVLNHKYKNDELLAFINKSFNITISKSYEISESSLNKIIENKHNQIIISSFCNLNKKSNKSFLLYLLYLVVCVFFILIYKNHESNILKDKRLEKINTHKEEYLKISKMLKFKPFKNEYIKLVNTADKYKLKILSFDYNPKIMKIKFSSKNKENIYSFLNEYKNSVVGNSIVRLASKNIFISTVNVKPN</sequence>
<dbReference type="Proteomes" id="UP000461010">
    <property type="component" value="Unassembled WGS sequence"/>
</dbReference>
<proteinExistence type="predicted"/>
<name>A0ABQ6VPQ0_9BACT</name>
<accession>A0ABQ6VPQ0</accession>
<gene>
    <name evidence="2" type="ORF">GBG18_01535</name>
</gene>
<protein>
    <submittedName>
        <fullName evidence="2">Uncharacterized protein</fullName>
    </submittedName>
</protein>
<evidence type="ECO:0000313" key="2">
    <source>
        <dbReference type="EMBL" id="KAB7892565.1"/>
    </source>
</evidence>